<dbReference type="Proteomes" id="UP001611075">
    <property type="component" value="Unassembled WGS sequence"/>
</dbReference>
<name>A0ABW7SYA6_9ACTN</name>
<evidence type="ECO:0000313" key="3">
    <source>
        <dbReference type="Proteomes" id="UP001611075"/>
    </source>
</evidence>
<dbReference type="EMBL" id="JBIRPU010000073">
    <property type="protein sequence ID" value="MFI0797272.1"/>
    <property type="molecule type" value="Genomic_DNA"/>
</dbReference>
<sequence>MSTRRSNTSTTGIGDGVEAAGVADLAQAGRVGDRSQDDARWQGPAARDQQVRLTAVAIRIDSESGQRR</sequence>
<reference evidence="2 3" key="1">
    <citation type="submission" date="2024-10" db="EMBL/GenBank/DDBJ databases">
        <title>The Natural Products Discovery Center: Release of the First 8490 Sequenced Strains for Exploring Actinobacteria Biosynthetic Diversity.</title>
        <authorList>
            <person name="Kalkreuter E."/>
            <person name="Kautsar S.A."/>
            <person name="Yang D."/>
            <person name="Bader C.D."/>
            <person name="Teijaro C.N."/>
            <person name="Fluegel L."/>
            <person name="Davis C.M."/>
            <person name="Simpson J.R."/>
            <person name="Lauterbach L."/>
            <person name="Steele A.D."/>
            <person name="Gui C."/>
            <person name="Meng S."/>
            <person name="Li G."/>
            <person name="Viehrig K."/>
            <person name="Ye F."/>
            <person name="Su P."/>
            <person name="Kiefer A.F."/>
            <person name="Nichols A."/>
            <person name="Cepeda A.J."/>
            <person name="Yan W."/>
            <person name="Fan B."/>
            <person name="Jiang Y."/>
            <person name="Adhikari A."/>
            <person name="Zheng C.-J."/>
            <person name="Schuster L."/>
            <person name="Cowan T.M."/>
            <person name="Smanski M.J."/>
            <person name="Chevrette M.G."/>
            <person name="De Carvalho L.P.S."/>
            <person name="Shen B."/>
        </authorList>
    </citation>
    <scope>NUCLEOTIDE SEQUENCE [LARGE SCALE GENOMIC DNA]</scope>
    <source>
        <strain evidence="2 3">NPDC021253</strain>
    </source>
</reference>
<keyword evidence="3" id="KW-1185">Reference proteome</keyword>
<dbReference type="RefSeq" id="WP_396686108.1">
    <property type="nucleotide sequence ID" value="NZ_JBIRPU010000073.1"/>
</dbReference>
<accession>A0ABW7SYA6</accession>
<organism evidence="2 3">
    <name type="scientific">Micromonospora rubida</name>
    <dbReference type="NCBI Taxonomy" id="2697657"/>
    <lineage>
        <taxon>Bacteria</taxon>
        <taxon>Bacillati</taxon>
        <taxon>Actinomycetota</taxon>
        <taxon>Actinomycetes</taxon>
        <taxon>Micromonosporales</taxon>
        <taxon>Micromonosporaceae</taxon>
        <taxon>Micromonospora</taxon>
    </lineage>
</organism>
<feature type="region of interest" description="Disordered" evidence="1">
    <location>
        <begin position="1"/>
        <end position="48"/>
    </location>
</feature>
<evidence type="ECO:0000313" key="2">
    <source>
        <dbReference type="EMBL" id="MFI0797272.1"/>
    </source>
</evidence>
<evidence type="ECO:0000256" key="1">
    <source>
        <dbReference type="SAM" id="MobiDB-lite"/>
    </source>
</evidence>
<feature type="compositionally biased region" description="Basic and acidic residues" evidence="1">
    <location>
        <begin position="31"/>
        <end position="40"/>
    </location>
</feature>
<feature type="compositionally biased region" description="Polar residues" evidence="1">
    <location>
        <begin position="1"/>
        <end position="12"/>
    </location>
</feature>
<protein>
    <submittedName>
        <fullName evidence="2">Uncharacterized protein</fullName>
    </submittedName>
</protein>
<comment type="caution">
    <text evidence="2">The sequence shown here is derived from an EMBL/GenBank/DDBJ whole genome shotgun (WGS) entry which is preliminary data.</text>
</comment>
<proteinExistence type="predicted"/>
<gene>
    <name evidence="2" type="ORF">ACH4OY_32065</name>
</gene>